<sequence>MTFADSIDVQQIIDRAHVSTMQKKSLALCVAFAATEGLASLILGFVIPAISTEWGTTPAGLTPVALAGQIAVAVGALFVAPLADRVGRRPFVLAGAAILAASTLAAAVAPDRLALGLALAIGGLAFGAVPAAVLAYGTEMAPTRFRGTLVGFIGTGMALSGVLCGVAAGIVIPTLGWRALFVFGGAVALVITLLAVKWFPETLQFQVLKGRRQQVIDGLAAIDPTVTVPADATLVVPREEQQRSFKVLFAEGRGWMTITFWVVYLCQFFTSLLMFNWLPSVLTGAGASVTTASFATAVFPFGAMLGGPVVGAMMDRVTRRFPLVALSFALGAAGIVATAYLVQFVAVLFVALLVAGFGVIGTGAALNSAVGSLYPAQVRSAALGWANGWGRVGAMVGLAVGGWLLTAGLSAQSIFLFSVAPVVVCIAGAMILSVAVRSVRPHEELPGSVLEASADRVGELSVR</sequence>
<dbReference type="InterPro" id="IPR011701">
    <property type="entry name" value="MFS"/>
</dbReference>
<feature type="transmembrane region" description="Helical" evidence="5">
    <location>
        <begin position="149"/>
        <end position="172"/>
    </location>
</feature>
<feature type="transmembrane region" description="Helical" evidence="5">
    <location>
        <begin position="178"/>
        <end position="199"/>
    </location>
</feature>
<feature type="transmembrane region" description="Helical" evidence="5">
    <location>
        <begin position="290"/>
        <end position="311"/>
    </location>
</feature>
<dbReference type="GO" id="GO:0005886">
    <property type="term" value="C:plasma membrane"/>
    <property type="evidence" value="ECO:0007669"/>
    <property type="project" value="UniProtKB-SubCell"/>
</dbReference>
<dbReference type="PANTHER" id="PTHR23508:SF10">
    <property type="entry name" value="CARBOXYLIC ACID TRANSPORTER PROTEIN HOMOLOG"/>
    <property type="match status" value="1"/>
</dbReference>
<protein>
    <submittedName>
        <fullName evidence="7">3-hydroxybenzoate transporter MhbT</fullName>
    </submittedName>
</protein>
<feature type="transmembrane region" description="Helical" evidence="5">
    <location>
        <begin position="115"/>
        <end position="137"/>
    </location>
</feature>
<feature type="domain" description="Major facilitator superfamily (MFS) profile" evidence="6">
    <location>
        <begin position="25"/>
        <end position="437"/>
    </location>
</feature>
<dbReference type="InterPro" id="IPR036259">
    <property type="entry name" value="MFS_trans_sf"/>
</dbReference>
<feature type="transmembrane region" description="Helical" evidence="5">
    <location>
        <begin position="91"/>
        <end position="109"/>
    </location>
</feature>
<feature type="transmembrane region" description="Helical" evidence="5">
    <location>
        <begin position="25"/>
        <end position="47"/>
    </location>
</feature>
<evidence type="ECO:0000313" key="7">
    <source>
        <dbReference type="EMBL" id="MQY31835.1"/>
    </source>
</evidence>
<dbReference type="PANTHER" id="PTHR23508">
    <property type="entry name" value="CARBOXYLIC ACID TRANSPORTER PROTEIN HOMOLOG"/>
    <property type="match status" value="1"/>
</dbReference>
<dbReference type="Gene3D" id="1.20.1250.20">
    <property type="entry name" value="MFS general substrate transporter like domains"/>
    <property type="match status" value="1"/>
</dbReference>
<dbReference type="GO" id="GO:0046943">
    <property type="term" value="F:carboxylic acid transmembrane transporter activity"/>
    <property type="evidence" value="ECO:0007669"/>
    <property type="project" value="TreeGrafter"/>
</dbReference>
<dbReference type="InterPro" id="IPR005829">
    <property type="entry name" value="Sugar_transporter_CS"/>
</dbReference>
<evidence type="ECO:0000256" key="2">
    <source>
        <dbReference type="ARBA" id="ARBA00022692"/>
    </source>
</evidence>
<reference evidence="7 8" key="1">
    <citation type="submission" date="2019-10" db="EMBL/GenBank/DDBJ databases">
        <title>Nocardia macrotermitis sp. nov. and Nocardia aurantia sp. nov., isolated from the gut of fungus growing-termite Macrotermes natalensis.</title>
        <authorList>
            <person name="Benndorf R."/>
            <person name="Schwitalla J."/>
            <person name="Martin K."/>
            <person name="De Beer W."/>
            <person name="Kaster A.-K."/>
            <person name="Vollmers J."/>
            <person name="Poulsen M."/>
            <person name="Beemelmanns C."/>
        </authorList>
    </citation>
    <scope>NUCLEOTIDE SEQUENCE [LARGE SCALE GENOMIC DNA]</scope>
    <source>
        <strain evidence="7 8">RB56</strain>
    </source>
</reference>
<dbReference type="SUPFAM" id="SSF103473">
    <property type="entry name" value="MFS general substrate transporter"/>
    <property type="match status" value="1"/>
</dbReference>
<dbReference type="AlphaFoldDB" id="A0A7K0E1F7"/>
<comment type="subcellular location">
    <subcellularLocation>
        <location evidence="1">Cell membrane</location>
        <topology evidence="1">Multi-pass membrane protein</topology>
    </subcellularLocation>
</comment>
<accession>A0A7K0E1F7</accession>
<keyword evidence="2 5" id="KW-0812">Transmembrane</keyword>
<feature type="transmembrane region" description="Helical" evidence="5">
    <location>
        <begin position="388"/>
        <end position="408"/>
    </location>
</feature>
<comment type="caution">
    <text evidence="7">The sequence shown here is derived from an EMBL/GenBank/DDBJ whole genome shotgun (WGS) entry which is preliminary data.</text>
</comment>
<keyword evidence="8" id="KW-1185">Reference proteome</keyword>
<feature type="transmembrane region" description="Helical" evidence="5">
    <location>
        <begin position="258"/>
        <end position="278"/>
    </location>
</feature>
<dbReference type="RefSeq" id="WP_153349047.1">
    <property type="nucleotide sequence ID" value="NZ_WEGI01000024.1"/>
</dbReference>
<proteinExistence type="predicted"/>
<feature type="transmembrane region" description="Helical" evidence="5">
    <location>
        <begin position="414"/>
        <end position="436"/>
    </location>
</feature>
<name>A0A7K0E1F7_9NOCA</name>
<evidence type="ECO:0000256" key="3">
    <source>
        <dbReference type="ARBA" id="ARBA00022989"/>
    </source>
</evidence>
<dbReference type="PROSITE" id="PS50850">
    <property type="entry name" value="MFS"/>
    <property type="match status" value="1"/>
</dbReference>
<dbReference type="InterPro" id="IPR020846">
    <property type="entry name" value="MFS_dom"/>
</dbReference>
<evidence type="ECO:0000256" key="1">
    <source>
        <dbReference type="ARBA" id="ARBA00004651"/>
    </source>
</evidence>
<dbReference type="PROSITE" id="PS00216">
    <property type="entry name" value="SUGAR_TRANSPORT_1"/>
    <property type="match status" value="1"/>
</dbReference>
<feature type="transmembrane region" description="Helical" evidence="5">
    <location>
        <begin position="348"/>
        <end position="376"/>
    </location>
</feature>
<dbReference type="Proteomes" id="UP000431401">
    <property type="component" value="Unassembled WGS sequence"/>
</dbReference>
<gene>
    <name evidence="7" type="primary">mhbT</name>
    <name evidence="7" type="ORF">NRB56_74460</name>
</gene>
<dbReference type="Pfam" id="PF07690">
    <property type="entry name" value="MFS_1"/>
    <property type="match status" value="1"/>
</dbReference>
<evidence type="ECO:0000256" key="4">
    <source>
        <dbReference type="ARBA" id="ARBA00023136"/>
    </source>
</evidence>
<dbReference type="PROSITE" id="PS00217">
    <property type="entry name" value="SUGAR_TRANSPORT_2"/>
    <property type="match status" value="1"/>
</dbReference>
<keyword evidence="3 5" id="KW-1133">Transmembrane helix</keyword>
<dbReference type="OrthoDB" id="9787026at2"/>
<evidence type="ECO:0000313" key="8">
    <source>
        <dbReference type="Proteomes" id="UP000431401"/>
    </source>
</evidence>
<evidence type="ECO:0000259" key="6">
    <source>
        <dbReference type="PROSITE" id="PS50850"/>
    </source>
</evidence>
<evidence type="ECO:0000256" key="5">
    <source>
        <dbReference type="SAM" id="Phobius"/>
    </source>
</evidence>
<feature type="transmembrane region" description="Helical" evidence="5">
    <location>
        <begin position="323"/>
        <end position="342"/>
    </location>
</feature>
<feature type="transmembrane region" description="Helical" evidence="5">
    <location>
        <begin position="59"/>
        <end position="79"/>
    </location>
</feature>
<organism evidence="7 8">
    <name type="scientific">Nocardia aurantia</name>
    <dbReference type="NCBI Taxonomy" id="2585199"/>
    <lineage>
        <taxon>Bacteria</taxon>
        <taxon>Bacillati</taxon>
        <taxon>Actinomycetota</taxon>
        <taxon>Actinomycetes</taxon>
        <taxon>Mycobacteriales</taxon>
        <taxon>Nocardiaceae</taxon>
        <taxon>Nocardia</taxon>
    </lineage>
</organism>
<keyword evidence="4 5" id="KW-0472">Membrane</keyword>
<dbReference type="EMBL" id="WEGI01000024">
    <property type="protein sequence ID" value="MQY31835.1"/>
    <property type="molecule type" value="Genomic_DNA"/>
</dbReference>